<comment type="caution">
    <text evidence="2">The sequence shown here is derived from an EMBL/GenBank/DDBJ whole genome shotgun (WGS) entry which is preliminary data.</text>
</comment>
<protein>
    <submittedName>
        <fullName evidence="2">DUF2794 domain-containing protein</fullName>
    </submittedName>
</protein>
<dbReference type="InterPro" id="IPR021252">
    <property type="entry name" value="DUF2794"/>
</dbReference>
<dbReference type="AlphaFoldDB" id="A0A933L328"/>
<dbReference type="EMBL" id="JACRAF010000028">
    <property type="protein sequence ID" value="MBI4922125.1"/>
    <property type="molecule type" value="Genomic_DNA"/>
</dbReference>
<proteinExistence type="predicted"/>
<accession>A0A933L328</accession>
<evidence type="ECO:0000313" key="3">
    <source>
        <dbReference type="Proteomes" id="UP000782610"/>
    </source>
</evidence>
<organism evidence="2 3">
    <name type="scientific">Devosia nanyangense</name>
    <dbReference type="NCBI Taxonomy" id="1228055"/>
    <lineage>
        <taxon>Bacteria</taxon>
        <taxon>Pseudomonadati</taxon>
        <taxon>Pseudomonadota</taxon>
        <taxon>Alphaproteobacteria</taxon>
        <taxon>Hyphomicrobiales</taxon>
        <taxon>Devosiaceae</taxon>
        <taxon>Devosia</taxon>
    </lineage>
</organism>
<evidence type="ECO:0000256" key="1">
    <source>
        <dbReference type="SAM" id="MobiDB-lite"/>
    </source>
</evidence>
<dbReference type="Pfam" id="PF10984">
    <property type="entry name" value="DUF2794"/>
    <property type="match status" value="1"/>
</dbReference>
<sequence>MAEAEPAQRSAELYDLLTPSGPQPPRQKPFVAFDRRELNTILNLYGRKVAAGEWRDYAMDFLKDRALFSVFRHASERPLYVIEKNPKLRARQGQYMVTIEDGRVLKRGHELDNVLRVLELTVVR</sequence>
<dbReference type="Proteomes" id="UP000782610">
    <property type="component" value="Unassembled WGS sequence"/>
</dbReference>
<gene>
    <name evidence="2" type="ORF">HY834_10270</name>
</gene>
<evidence type="ECO:0000313" key="2">
    <source>
        <dbReference type="EMBL" id="MBI4922125.1"/>
    </source>
</evidence>
<feature type="region of interest" description="Disordered" evidence="1">
    <location>
        <begin position="1"/>
        <end position="29"/>
    </location>
</feature>
<reference evidence="2" key="1">
    <citation type="submission" date="2020-07" db="EMBL/GenBank/DDBJ databases">
        <title>Huge and variable diversity of episymbiotic CPR bacteria and DPANN archaea in groundwater ecosystems.</title>
        <authorList>
            <person name="He C.Y."/>
            <person name="Keren R."/>
            <person name="Whittaker M."/>
            <person name="Farag I.F."/>
            <person name="Doudna J."/>
            <person name="Cate J.H.D."/>
            <person name="Banfield J.F."/>
        </authorList>
    </citation>
    <scope>NUCLEOTIDE SEQUENCE</scope>
    <source>
        <strain evidence="2">NC_groundwater_1586_Pr3_B-0.1um_66_15</strain>
    </source>
</reference>
<name>A0A933L328_9HYPH</name>